<dbReference type="InterPro" id="IPR012902">
    <property type="entry name" value="N_methyl_site"/>
</dbReference>
<name>N9GSZ8_ACIHA</name>
<keyword evidence="5 8" id="KW-1133">Transmembrane helix</keyword>
<evidence type="ECO:0000256" key="4">
    <source>
        <dbReference type="ARBA" id="ARBA00022692"/>
    </source>
</evidence>
<dbReference type="GO" id="GO:0015627">
    <property type="term" value="C:type II protein secretion system complex"/>
    <property type="evidence" value="ECO:0007669"/>
    <property type="project" value="InterPro"/>
</dbReference>
<proteinExistence type="inferred from homology"/>
<evidence type="ECO:0000256" key="8">
    <source>
        <dbReference type="SAM" id="Phobius"/>
    </source>
</evidence>
<keyword evidence="6 8" id="KW-0472">Membrane</keyword>
<dbReference type="PATRIC" id="fig|1217659.3.peg.672"/>
<comment type="subcellular location">
    <subcellularLocation>
        <location evidence="1">Membrane</location>
        <topology evidence="1">Single-pass membrane protein</topology>
    </subcellularLocation>
</comment>
<comment type="caution">
    <text evidence="9">The sequence shown here is derived from an EMBL/GenBank/DDBJ whole genome shotgun (WGS) entry which is preliminary data.</text>
</comment>
<keyword evidence="4 8" id="KW-0812">Transmembrane</keyword>
<evidence type="ECO:0000256" key="5">
    <source>
        <dbReference type="ARBA" id="ARBA00022989"/>
    </source>
</evidence>
<dbReference type="AlphaFoldDB" id="N9GSZ8"/>
<evidence type="ECO:0000313" key="9">
    <source>
        <dbReference type="EMBL" id="ENW20209.1"/>
    </source>
</evidence>
<organism evidence="9 10">
    <name type="scientific">Acinetobacter haemolyticus CIP 64.3 = MTCC 9819</name>
    <dbReference type="NCBI Taxonomy" id="1217659"/>
    <lineage>
        <taxon>Bacteria</taxon>
        <taxon>Pseudomonadati</taxon>
        <taxon>Pseudomonadota</taxon>
        <taxon>Gammaproteobacteria</taxon>
        <taxon>Moraxellales</taxon>
        <taxon>Moraxellaceae</taxon>
        <taxon>Acinetobacter</taxon>
    </lineage>
</organism>
<dbReference type="InterPro" id="IPR002416">
    <property type="entry name" value="T2SS_protein-GspH"/>
</dbReference>
<evidence type="ECO:0008006" key="11">
    <source>
        <dbReference type="Google" id="ProtNLM"/>
    </source>
</evidence>
<gene>
    <name evidence="9" type="ORF">F927_00685</name>
</gene>
<keyword evidence="10" id="KW-1185">Reference proteome</keyword>
<accession>N9GSZ8</accession>
<keyword evidence="7" id="KW-0281">Fimbrium</keyword>
<dbReference type="PANTHER" id="PTHR30093">
    <property type="entry name" value="GENERAL SECRETION PATHWAY PROTEIN G"/>
    <property type="match status" value="1"/>
</dbReference>
<dbReference type="PROSITE" id="PS00409">
    <property type="entry name" value="PROKAR_NTER_METHYL"/>
    <property type="match status" value="1"/>
</dbReference>
<evidence type="ECO:0000256" key="2">
    <source>
        <dbReference type="ARBA" id="ARBA00005233"/>
    </source>
</evidence>
<keyword evidence="3" id="KW-0488">Methylation</keyword>
<comment type="similarity">
    <text evidence="2 7">Belongs to the N-Me-Phe pilin family.</text>
</comment>
<dbReference type="SUPFAM" id="SSF54523">
    <property type="entry name" value="Pili subunits"/>
    <property type="match status" value="1"/>
</dbReference>
<dbReference type="HOGENOM" id="CLU_091705_4_0_6"/>
<dbReference type="PANTHER" id="PTHR30093:SF34">
    <property type="entry name" value="PREPILIN PEPTIDASE-DEPENDENT PROTEIN D"/>
    <property type="match status" value="1"/>
</dbReference>
<evidence type="ECO:0000256" key="6">
    <source>
        <dbReference type="ARBA" id="ARBA00023136"/>
    </source>
</evidence>
<dbReference type="NCBIfam" id="TIGR02532">
    <property type="entry name" value="IV_pilin_GFxxxE"/>
    <property type="match status" value="1"/>
</dbReference>
<feature type="transmembrane region" description="Helical" evidence="8">
    <location>
        <begin position="26"/>
        <end position="47"/>
    </location>
</feature>
<dbReference type="Proteomes" id="UP000017667">
    <property type="component" value="Unassembled WGS sequence"/>
</dbReference>
<dbReference type="Pfam" id="PF07963">
    <property type="entry name" value="N_methyl"/>
    <property type="match status" value="1"/>
</dbReference>
<evidence type="ECO:0000256" key="3">
    <source>
        <dbReference type="ARBA" id="ARBA00022481"/>
    </source>
</evidence>
<sequence>MKFVVYREKIYTLENVMNTMQKGFTLIELMIVVAIIGILAAIAIPAYQDYTVRAQVSEGLSLSSGLKTAVGDFYSTTGRWAADNAEAICGQTPAPANCTVGAAATDNTGNYVSQIAVQTGNIIITYSATAPQKASQAIDAQILTLRPGVDAAGNITWVCGTATAPSSLTMATAPTTPTDIESRYLPASCKI</sequence>
<evidence type="ECO:0000256" key="7">
    <source>
        <dbReference type="RuleBase" id="RU000389"/>
    </source>
</evidence>
<reference evidence="9 10" key="1">
    <citation type="submission" date="2013-02" db="EMBL/GenBank/DDBJ databases">
        <title>The Genome Sequence of Acinetobacter haemolyticus CIP 64.3.</title>
        <authorList>
            <consortium name="The Broad Institute Genome Sequencing Platform"/>
            <consortium name="The Broad Institute Genome Sequencing Center for Infectious Disease"/>
            <person name="Cerqueira G."/>
            <person name="Feldgarden M."/>
            <person name="Courvalin P."/>
            <person name="Perichon B."/>
            <person name="Grillot-Courvalin C."/>
            <person name="Clermont D."/>
            <person name="Rocha E."/>
            <person name="Yoon E.-J."/>
            <person name="Nemec A."/>
            <person name="Walker B."/>
            <person name="Young S.K."/>
            <person name="Zeng Q."/>
            <person name="Gargeya S."/>
            <person name="Fitzgerald M."/>
            <person name="Haas B."/>
            <person name="Abouelleil A."/>
            <person name="Alvarado L."/>
            <person name="Arachchi H.M."/>
            <person name="Berlin A.M."/>
            <person name="Chapman S.B."/>
            <person name="Dewar J."/>
            <person name="Goldberg J."/>
            <person name="Griggs A."/>
            <person name="Gujja S."/>
            <person name="Hansen M."/>
            <person name="Howarth C."/>
            <person name="Imamovic A."/>
            <person name="Larimer J."/>
            <person name="McCowan C."/>
            <person name="Murphy C."/>
            <person name="Neiman D."/>
            <person name="Pearson M."/>
            <person name="Priest M."/>
            <person name="Roberts A."/>
            <person name="Saif S."/>
            <person name="Shea T."/>
            <person name="Sisk P."/>
            <person name="Sykes S."/>
            <person name="Wortman J."/>
            <person name="Nusbaum C."/>
            <person name="Birren B."/>
        </authorList>
    </citation>
    <scope>NUCLEOTIDE SEQUENCE [LARGE SCALE GENOMIC DNA]</scope>
    <source>
        <strain evidence="9 10">CIP 64.3</strain>
    </source>
</reference>
<dbReference type="Gene3D" id="3.30.700.10">
    <property type="entry name" value="Glycoprotein, Type 4 Pilin"/>
    <property type="match status" value="1"/>
</dbReference>
<dbReference type="InterPro" id="IPR045584">
    <property type="entry name" value="Pilin-like"/>
</dbReference>
<protein>
    <recommendedName>
        <fullName evidence="11">Fimbrial protein</fullName>
    </recommendedName>
</protein>
<dbReference type="GO" id="GO:0015628">
    <property type="term" value="P:protein secretion by the type II secretion system"/>
    <property type="evidence" value="ECO:0007669"/>
    <property type="project" value="InterPro"/>
</dbReference>
<dbReference type="GO" id="GO:0043107">
    <property type="term" value="P:type IV pilus-dependent motility"/>
    <property type="evidence" value="ECO:0007669"/>
    <property type="project" value="TreeGrafter"/>
</dbReference>
<dbReference type="Pfam" id="PF00114">
    <property type="entry name" value="Pilin"/>
    <property type="match status" value="1"/>
</dbReference>
<dbReference type="GO" id="GO:0007155">
    <property type="term" value="P:cell adhesion"/>
    <property type="evidence" value="ECO:0007669"/>
    <property type="project" value="InterPro"/>
</dbReference>
<dbReference type="GO" id="GO:0044096">
    <property type="term" value="C:type IV pilus"/>
    <property type="evidence" value="ECO:0007669"/>
    <property type="project" value="TreeGrafter"/>
</dbReference>
<evidence type="ECO:0000256" key="1">
    <source>
        <dbReference type="ARBA" id="ARBA00004167"/>
    </source>
</evidence>
<dbReference type="PRINTS" id="PR00885">
    <property type="entry name" value="BCTERIALGSPH"/>
</dbReference>
<dbReference type="EMBL" id="APQQ01000012">
    <property type="protein sequence ID" value="ENW20209.1"/>
    <property type="molecule type" value="Genomic_DNA"/>
</dbReference>
<evidence type="ECO:0000313" key="10">
    <source>
        <dbReference type="Proteomes" id="UP000017667"/>
    </source>
</evidence>
<dbReference type="GO" id="GO:0016020">
    <property type="term" value="C:membrane"/>
    <property type="evidence" value="ECO:0007669"/>
    <property type="project" value="UniProtKB-SubCell"/>
</dbReference>
<dbReference type="InterPro" id="IPR001082">
    <property type="entry name" value="Pilin"/>
</dbReference>